<dbReference type="EMBL" id="MU003699">
    <property type="protein sequence ID" value="KAF2810771.1"/>
    <property type="molecule type" value="Genomic_DNA"/>
</dbReference>
<evidence type="ECO:0000313" key="1">
    <source>
        <dbReference type="EMBL" id="KAF2810771.1"/>
    </source>
</evidence>
<sequence length="83" mass="9140">MSICFGFSVGDFLAALKLTSTVIDAPRSSSCSGTQFRELLNELYTLESALLRVKRVELHDSQNVERVALSQAVAQCQRTIDGF</sequence>
<protein>
    <recommendedName>
        <fullName evidence="4">Fungal N-terminal domain-containing protein</fullName>
    </recommendedName>
</protein>
<gene>
    <name evidence="1 3" type="ORF">BDZ99DRAFT_462094</name>
</gene>
<evidence type="ECO:0000313" key="2">
    <source>
        <dbReference type="Proteomes" id="UP000504636"/>
    </source>
</evidence>
<proteinExistence type="predicted"/>
<dbReference type="RefSeq" id="XP_033577735.1">
    <property type="nucleotide sequence ID" value="XM_033719760.1"/>
</dbReference>
<evidence type="ECO:0000313" key="3">
    <source>
        <dbReference type="RefSeq" id="XP_033577735.1"/>
    </source>
</evidence>
<keyword evidence="2" id="KW-1185">Reference proteome</keyword>
<organism evidence="1">
    <name type="scientific">Mytilinidion resinicola</name>
    <dbReference type="NCBI Taxonomy" id="574789"/>
    <lineage>
        <taxon>Eukaryota</taxon>
        <taxon>Fungi</taxon>
        <taxon>Dikarya</taxon>
        <taxon>Ascomycota</taxon>
        <taxon>Pezizomycotina</taxon>
        <taxon>Dothideomycetes</taxon>
        <taxon>Pleosporomycetidae</taxon>
        <taxon>Mytilinidiales</taxon>
        <taxon>Mytilinidiaceae</taxon>
        <taxon>Mytilinidion</taxon>
    </lineage>
</organism>
<name>A0A6A6YPU4_9PEZI</name>
<dbReference type="AlphaFoldDB" id="A0A6A6YPU4"/>
<reference evidence="3" key="2">
    <citation type="submission" date="2020-04" db="EMBL/GenBank/DDBJ databases">
        <authorList>
            <consortium name="NCBI Genome Project"/>
        </authorList>
    </citation>
    <scope>NUCLEOTIDE SEQUENCE</scope>
    <source>
        <strain evidence="3">CBS 304.34</strain>
    </source>
</reference>
<accession>A0A6A6YPU4</accession>
<dbReference type="OrthoDB" id="3045089at2759"/>
<dbReference type="Proteomes" id="UP000504636">
    <property type="component" value="Unplaced"/>
</dbReference>
<dbReference type="GeneID" id="54460653"/>
<reference evidence="3" key="3">
    <citation type="submission" date="2025-04" db="UniProtKB">
        <authorList>
            <consortium name="RefSeq"/>
        </authorList>
    </citation>
    <scope>IDENTIFICATION</scope>
    <source>
        <strain evidence="3">CBS 304.34</strain>
    </source>
</reference>
<evidence type="ECO:0008006" key="4">
    <source>
        <dbReference type="Google" id="ProtNLM"/>
    </source>
</evidence>
<reference evidence="1 3" key="1">
    <citation type="journal article" date="2020" name="Stud. Mycol.">
        <title>101 Dothideomycetes genomes: a test case for predicting lifestyles and emergence of pathogens.</title>
        <authorList>
            <person name="Haridas S."/>
            <person name="Albert R."/>
            <person name="Binder M."/>
            <person name="Bloem J."/>
            <person name="Labutti K."/>
            <person name="Salamov A."/>
            <person name="Andreopoulos B."/>
            <person name="Baker S."/>
            <person name="Barry K."/>
            <person name="Bills G."/>
            <person name="Bluhm B."/>
            <person name="Cannon C."/>
            <person name="Castanera R."/>
            <person name="Culley D."/>
            <person name="Daum C."/>
            <person name="Ezra D."/>
            <person name="Gonzalez J."/>
            <person name="Henrissat B."/>
            <person name="Kuo A."/>
            <person name="Liang C."/>
            <person name="Lipzen A."/>
            <person name="Lutzoni F."/>
            <person name="Magnuson J."/>
            <person name="Mondo S."/>
            <person name="Nolan M."/>
            <person name="Ohm R."/>
            <person name="Pangilinan J."/>
            <person name="Park H.-J."/>
            <person name="Ramirez L."/>
            <person name="Alfaro M."/>
            <person name="Sun H."/>
            <person name="Tritt A."/>
            <person name="Yoshinaga Y."/>
            <person name="Zwiers L.-H."/>
            <person name="Turgeon B."/>
            <person name="Goodwin S."/>
            <person name="Spatafora J."/>
            <person name="Crous P."/>
            <person name="Grigoriev I."/>
        </authorList>
    </citation>
    <scope>NUCLEOTIDE SEQUENCE</scope>
    <source>
        <strain evidence="1 3">CBS 304.34</strain>
    </source>
</reference>